<feature type="chain" id="PRO_5046615230" evidence="2">
    <location>
        <begin position="20"/>
        <end position="477"/>
    </location>
</feature>
<feature type="compositionally biased region" description="Polar residues" evidence="1">
    <location>
        <begin position="158"/>
        <end position="171"/>
    </location>
</feature>
<protein>
    <submittedName>
        <fullName evidence="3">Uncharacterized protein</fullName>
    </submittedName>
</protein>
<dbReference type="PANTHER" id="PTHR46388:SF2">
    <property type="entry name" value="NHL REPEAT-CONTAINING PROTEIN 2"/>
    <property type="match status" value="1"/>
</dbReference>
<accession>A0ABQ7G596</accession>
<dbReference type="EMBL" id="MU070115">
    <property type="protein sequence ID" value="KAF5829780.1"/>
    <property type="molecule type" value="Genomic_DNA"/>
</dbReference>
<evidence type="ECO:0000313" key="4">
    <source>
        <dbReference type="Proteomes" id="UP000815325"/>
    </source>
</evidence>
<reference evidence="3" key="1">
    <citation type="submission" date="2017-08" db="EMBL/GenBank/DDBJ databases">
        <authorList>
            <person name="Polle J.E."/>
            <person name="Barry K."/>
            <person name="Cushman J."/>
            <person name="Schmutz J."/>
            <person name="Tran D."/>
            <person name="Hathwaick L.T."/>
            <person name="Yim W.C."/>
            <person name="Jenkins J."/>
            <person name="Mckie-Krisberg Z.M."/>
            <person name="Prochnik S."/>
            <person name="Lindquist E."/>
            <person name="Dockter R.B."/>
            <person name="Adam C."/>
            <person name="Molina H."/>
            <person name="Bunkerborg J."/>
            <person name="Jin E."/>
            <person name="Buchheim M."/>
            <person name="Magnuson J."/>
        </authorList>
    </citation>
    <scope>NUCLEOTIDE SEQUENCE</scope>
    <source>
        <strain evidence="3">CCAP 19/18</strain>
    </source>
</reference>
<name>A0ABQ7G596_DUNSA</name>
<dbReference type="SUPFAM" id="SSF101898">
    <property type="entry name" value="NHL repeat"/>
    <property type="match status" value="1"/>
</dbReference>
<dbReference type="PANTHER" id="PTHR46388">
    <property type="entry name" value="NHL REPEAT-CONTAINING PROTEIN 2"/>
    <property type="match status" value="1"/>
</dbReference>
<feature type="signal peptide" evidence="2">
    <location>
        <begin position="1"/>
        <end position="19"/>
    </location>
</feature>
<comment type="caution">
    <text evidence="3">The sequence shown here is derived from an EMBL/GenBank/DDBJ whole genome shotgun (WGS) entry which is preliminary data.</text>
</comment>
<evidence type="ECO:0000313" key="3">
    <source>
        <dbReference type="EMBL" id="KAF5829780.1"/>
    </source>
</evidence>
<feature type="region of interest" description="Disordered" evidence="1">
    <location>
        <begin position="150"/>
        <end position="171"/>
    </location>
</feature>
<feature type="region of interest" description="Disordered" evidence="1">
    <location>
        <begin position="306"/>
        <end position="340"/>
    </location>
</feature>
<sequence>MRSSFAALALLAIVYLGAGTQERELLEEHEFPRCETILGQEGNNATAIHSKSGFWSVVDVPDEQAIYYTRDQHYVIEKFDFNTTTVSVVSGDPGNNGNAVGSFSEAAFDLPRYMTYSPEEHALFVADTMNIRVKKLDLANMEVTTAAGTGDTGYSDGEATQSAKFADSNSEGGPQALVTLDGAVYAADSNNNAVRKLQNETVSTLAELSSNNIKPWSLALDPINRIMFIAERDGSVVYSLIMDSCDANGSGCNVSTIAGKSGDNSIVDGQDCRVRNVLGMAVDTQGNLIFTDRNNARIRRVLFQETVAPSPAPSPDPVAAPPPPAGDDDDSDDDDTEETGTASVVVELNNPGFTEEDYNGETEAYLNFRSSFISDVSSRVSDACNCNPTVTIESVTFMNSRRRLLSSHDVSVETTVSGADPSSTQTAMSSCSANNCTLGGATVVGTSTTEIPNSASTNTISVASCMAVVMSALLALM</sequence>
<keyword evidence="4" id="KW-1185">Reference proteome</keyword>
<keyword evidence="2" id="KW-0732">Signal</keyword>
<dbReference type="Gene3D" id="2.120.10.30">
    <property type="entry name" value="TolB, C-terminal domain"/>
    <property type="match status" value="2"/>
</dbReference>
<organism evidence="3 4">
    <name type="scientific">Dunaliella salina</name>
    <name type="common">Green alga</name>
    <name type="synonym">Protococcus salinus</name>
    <dbReference type="NCBI Taxonomy" id="3046"/>
    <lineage>
        <taxon>Eukaryota</taxon>
        <taxon>Viridiplantae</taxon>
        <taxon>Chlorophyta</taxon>
        <taxon>core chlorophytes</taxon>
        <taxon>Chlorophyceae</taxon>
        <taxon>CS clade</taxon>
        <taxon>Chlamydomonadales</taxon>
        <taxon>Dunaliellaceae</taxon>
        <taxon>Dunaliella</taxon>
    </lineage>
</organism>
<feature type="compositionally biased region" description="Pro residues" evidence="1">
    <location>
        <begin position="310"/>
        <end position="325"/>
    </location>
</feature>
<evidence type="ECO:0000256" key="2">
    <source>
        <dbReference type="SAM" id="SignalP"/>
    </source>
</evidence>
<evidence type="ECO:0000256" key="1">
    <source>
        <dbReference type="SAM" id="MobiDB-lite"/>
    </source>
</evidence>
<gene>
    <name evidence="3" type="ORF">DUNSADRAFT_15527</name>
</gene>
<proteinExistence type="predicted"/>
<feature type="compositionally biased region" description="Acidic residues" evidence="1">
    <location>
        <begin position="326"/>
        <end position="338"/>
    </location>
</feature>
<dbReference type="InterPro" id="IPR011042">
    <property type="entry name" value="6-blade_b-propeller_TolB-like"/>
</dbReference>
<dbReference type="Proteomes" id="UP000815325">
    <property type="component" value="Unassembled WGS sequence"/>
</dbReference>